<keyword evidence="6" id="KW-0676">Redox-active center</keyword>
<dbReference type="InterPro" id="IPR050260">
    <property type="entry name" value="FAD-bd_OxRdtase"/>
</dbReference>
<proteinExistence type="inferred from homology"/>
<dbReference type="Pfam" id="PF07992">
    <property type="entry name" value="Pyr_redox_2"/>
    <property type="match status" value="1"/>
</dbReference>
<evidence type="ECO:0000313" key="9">
    <source>
        <dbReference type="Proteomes" id="UP000553343"/>
    </source>
</evidence>
<dbReference type="PRINTS" id="PR00411">
    <property type="entry name" value="PNDRDTASEI"/>
</dbReference>
<dbReference type="SUPFAM" id="SSF55424">
    <property type="entry name" value="FAD/NAD-linked reductases, dimerisation (C-terminal) domain"/>
    <property type="match status" value="1"/>
</dbReference>
<protein>
    <submittedName>
        <fullName evidence="8">FAD-dependent oxidoreductase</fullName>
    </submittedName>
</protein>
<reference evidence="8 9" key="1">
    <citation type="submission" date="2020-06" db="EMBL/GenBank/DDBJ databases">
        <title>High-quality draft genome of sulfate reducer Desulfobacter latus type strain AcrS2 isolated from marine sediment.</title>
        <authorList>
            <person name="Hoppe M."/>
            <person name="Larsen C.K."/>
            <person name="Marshall I.P.G."/>
            <person name="Schramm A."/>
            <person name="Marietou A.G."/>
        </authorList>
    </citation>
    <scope>NUCLEOTIDE SEQUENCE [LARGE SCALE GENOMIC DNA]</scope>
    <source>
        <strain evidence="8 9">AcRS2</strain>
    </source>
</reference>
<accession>A0A850SVP6</accession>
<dbReference type="Gene3D" id="3.50.50.60">
    <property type="entry name" value="FAD/NAD(P)-binding domain"/>
    <property type="match status" value="2"/>
</dbReference>
<dbReference type="InterPro" id="IPR036873">
    <property type="entry name" value="Rhodanese-like_dom_sf"/>
</dbReference>
<comment type="similarity">
    <text evidence="2">Belongs to the class-III pyridine nucleotide-disulfide oxidoreductase family.</text>
</comment>
<dbReference type="GO" id="GO:0016491">
    <property type="term" value="F:oxidoreductase activity"/>
    <property type="evidence" value="ECO:0007669"/>
    <property type="project" value="UniProtKB-KW"/>
</dbReference>
<organism evidence="8 9">
    <name type="scientific">Desulfobacter latus</name>
    <dbReference type="NCBI Taxonomy" id="2292"/>
    <lineage>
        <taxon>Bacteria</taxon>
        <taxon>Pseudomonadati</taxon>
        <taxon>Thermodesulfobacteriota</taxon>
        <taxon>Desulfobacteria</taxon>
        <taxon>Desulfobacterales</taxon>
        <taxon>Desulfobacteraceae</taxon>
        <taxon>Desulfobacter</taxon>
    </lineage>
</organism>
<gene>
    <name evidence="8" type="ORF">HXW94_09560</name>
</gene>
<evidence type="ECO:0000256" key="2">
    <source>
        <dbReference type="ARBA" id="ARBA00009130"/>
    </source>
</evidence>
<keyword evidence="3" id="KW-0285">Flavoprotein</keyword>
<dbReference type="PANTHER" id="PTHR43429:SF1">
    <property type="entry name" value="NAD(P)H SULFUR OXIDOREDUCTASE (COA-DEPENDENT)"/>
    <property type="match status" value="1"/>
</dbReference>
<dbReference type="SUPFAM" id="SSF51905">
    <property type="entry name" value="FAD/NAD(P)-binding domain"/>
    <property type="match status" value="1"/>
</dbReference>
<dbReference type="Gene3D" id="3.40.250.10">
    <property type="entry name" value="Rhodanese-like domain"/>
    <property type="match status" value="1"/>
</dbReference>
<comment type="caution">
    <text evidence="8">The sequence shown here is derived from an EMBL/GenBank/DDBJ whole genome shotgun (WGS) entry which is preliminary data.</text>
</comment>
<dbReference type="Pfam" id="PF00581">
    <property type="entry name" value="Rhodanese"/>
    <property type="match status" value="1"/>
</dbReference>
<keyword evidence="4" id="KW-0274">FAD</keyword>
<comment type="cofactor">
    <cofactor evidence="1">
        <name>FAD</name>
        <dbReference type="ChEBI" id="CHEBI:57692"/>
    </cofactor>
</comment>
<evidence type="ECO:0000313" key="8">
    <source>
        <dbReference type="EMBL" id="NWH05229.1"/>
    </source>
</evidence>
<dbReference type="Pfam" id="PF02852">
    <property type="entry name" value="Pyr_redox_dim"/>
    <property type="match status" value="1"/>
</dbReference>
<sequence length="573" mass="61718">MAKKIIIIGAVALGPKVASRLRRLDPDCEITIIDKDSLISYGGCGIPYYIGGDIGEIEELYSTTAHQARDPEFFRTVKGVEVLTRVEAIAIDRRNKQLKVRHLEDGTESDMPYDKLVIGTGGTPFTPPIPGADLPGVYPVSNLHHAQAIKELISKGAVGNAVVIGAGAIGVEMAEALTDLWGVETTLVEMAPHVLPTAIGPNIALIVEKELENNEVDVKIGAQVTKILGDAENGVTGVEVNGEVIECDLVIMAVGVRPNTGFAAEAGLAVGRCGSLIVDKNLRTTDPDIYAGGDCIEVRNLVSGDQQPMPLGSLANRQGRIIASNIFGKSAQFDGTVGTFCIKVFGIGVATAGLTIHQAKAAGFDPVHSVVAQFDRAHFYPNSKFIFVQLIADRCTRRVLGVEAVGEQIDAVKARVDAVVPLLHKGMTVDEVCTLEVGYAPPFASAMDVINNAGNTLDNILDGRNSPIDWPEFIDLFEKGEITVVDLRELVEAQPFIDKYGADRWLFLPQTELRERYNELPKDKDLCLFCGTGARSFECQRILSQNGFTRIQNLQGGYAIIRVTDPDFIPEGG</sequence>
<feature type="domain" description="Rhodanese" evidence="7">
    <location>
        <begin position="485"/>
        <end position="569"/>
    </location>
</feature>
<evidence type="ECO:0000256" key="6">
    <source>
        <dbReference type="ARBA" id="ARBA00023284"/>
    </source>
</evidence>
<dbReference type="PANTHER" id="PTHR43429">
    <property type="entry name" value="PYRIDINE NUCLEOTIDE-DISULFIDE OXIDOREDUCTASE DOMAIN-CONTAINING"/>
    <property type="match status" value="1"/>
</dbReference>
<dbReference type="InterPro" id="IPR004099">
    <property type="entry name" value="Pyr_nucl-diS_OxRdtase_dimer"/>
</dbReference>
<dbReference type="PRINTS" id="PR00368">
    <property type="entry name" value="FADPNR"/>
</dbReference>
<dbReference type="InterPro" id="IPR036188">
    <property type="entry name" value="FAD/NAD-bd_sf"/>
</dbReference>
<evidence type="ECO:0000256" key="5">
    <source>
        <dbReference type="ARBA" id="ARBA00023002"/>
    </source>
</evidence>
<dbReference type="InterPro" id="IPR023753">
    <property type="entry name" value="FAD/NAD-binding_dom"/>
</dbReference>
<keyword evidence="5" id="KW-0560">Oxidoreductase</keyword>
<evidence type="ECO:0000259" key="7">
    <source>
        <dbReference type="PROSITE" id="PS50206"/>
    </source>
</evidence>
<dbReference type="AlphaFoldDB" id="A0A850SVP6"/>
<dbReference type="InterPro" id="IPR016156">
    <property type="entry name" value="FAD/NAD-linked_Rdtase_dimer_sf"/>
</dbReference>
<dbReference type="PROSITE" id="PS50206">
    <property type="entry name" value="RHODANESE_3"/>
    <property type="match status" value="1"/>
</dbReference>
<name>A0A850SVP6_9BACT</name>
<evidence type="ECO:0000256" key="3">
    <source>
        <dbReference type="ARBA" id="ARBA00022630"/>
    </source>
</evidence>
<dbReference type="EMBL" id="JACADJ010000028">
    <property type="protein sequence ID" value="NWH05229.1"/>
    <property type="molecule type" value="Genomic_DNA"/>
</dbReference>
<dbReference type="Proteomes" id="UP000553343">
    <property type="component" value="Unassembled WGS sequence"/>
</dbReference>
<keyword evidence="9" id="KW-1185">Reference proteome</keyword>
<evidence type="ECO:0000256" key="1">
    <source>
        <dbReference type="ARBA" id="ARBA00001974"/>
    </source>
</evidence>
<dbReference type="RefSeq" id="WP_178366686.1">
    <property type="nucleotide sequence ID" value="NZ_JACADJ010000028.1"/>
</dbReference>
<dbReference type="SUPFAM" id="SSF52821">
    <property type="entry name" value="Rhodanese/Cell cycle control phosphatase"/>
    <property type="match status" value="1"/>
</dbReference>
<dbReference type="InterPro" id="IPR001763">
    <property type="entry name" value="Rhodanese-like_dom"/>
</dbReference>
<evidence type="ECO:0000256" key="4">
    <source>
        <dbReference type="ARBA" id="ARBA00022827"/>
    </source>
</evidence>